<accession>A0A5B7J859</accession>
<dbReference type="AlphaFoldDB" id="A0A5B7J859"/>
<gene>
    <name evidence="1" type="ORF">E2C01_089202</name>
</gene>
<reference evidence="1 2" key="1">
    <citation type="submission" date="2019-05" db="EMBL/GenBank/DDBJ databases">
        <title>Another draft genome of Portunus trituberculatus and its Hox gene families provides insights of decapod evolution.</title>
        <authorList>
            <person name="Jeong J.-H."/>
            <person name="Song I."/>
            <person name="Kim S."/>
            <person name="Choi T."/>
            <person name="Kim D."/>
            <person name="Ryu S."/>
            <person name="Kim W."/>
        </authorList>
    </citation>
    <scope>NUCLEOTIDE SEQUENCE [LARGE SCALE GENOMIC DNA]</scope>
    <source>
        <tissue evidence="1">Muscle</tissue>
    </source>
</reference>
<evidence type="ECO:0000313" key="2">
    <source>
        <dbReference type="Proteomes" id="UP000324222"/>
    </source>
</evidence>
<sequence>MLKLGHQAWKELPVGKKEVYMQSYKEECSKIMKSGSSPTKDSGVKLPKVPYQWVTPRSLVQILATAAGHRGDSFVAP</sequence>
<proteinExistence type="predicted"/>
<dbReference type="EMBL" id="VSRR010097077">
    <property type="protein sequence ID" value="MPC94051.1"/>
    <property type="molecule type" value="Genomic_DNA"/>
</dbReference>
<dbReference type="OrthoDB" id="6382363at2759"/>
<organism evidence="1 2">
    <name type="scientific">Portunus trituberculatus</name>
    <name type="common">Swimming crab</name>
    <name type="synonym">Neptunus trituberculatus</name>
    <dbReference type="NCBI Taxonomy" id="210409"/>
    <lineage>
        <taxon>Eukaryota</taxon>
        <taxon>Metazoa</taxon>
        <taxon>Ecdysozoa</taxon>
        <taxon>Arthropoda</taxon>
        <taxon>Crustacea</taxon>
        <taxon>Multicrustacea</taxon>
        <taxon>Malacostraca</taxon>
        <taxon>Eumalacostraca</taxon>
        <taxon>Eucarida</taxon>
        <taxon>Decapoda</taxon>
        <taxon>Pleocyemata</taxon>
        <taxon>Brachyura</taxon>
        <taxon>Eubrachyura</taxon>
        <taxon>Portunoidea</taxon>
        <taxon>Portunidae</taxon>
        <taxon>Portuninae</taxon>
        <taxon>Portunus</taxon>
    </lineage>
</organism>
<keyword evidence="2" id="KW-1185">Reference proteome</keyword>
<comment type="caution">
    <text evidence="1">The sequence shown here is derived from an EMBL/GenBank/DDBJ whole genome shotgun (WGS) entry which is preliminary data.</text>
</comment>
<name>A0A5B7J859_PORTR</name>
<dbReference type="Proteomes" id="UP000324222">
    <property type="component" value="Unassembled WGS sequence"/>
</dbReference>
<protein>
    <submittedName>
        <fullName evidence="1">Uncharacterized protein</fullName>
    </submittedName>
</protein>
<evidence type="ECO:0000313" key="1">
    <source>
        <dbReference type="EMBL" id="MPC94051.1"/>
    </source>
</evidence>